<reference evidence="2" key="3">
    <citation type="submission" date="2025-09" db="UniProtKB">
        <authorList>
            <consortium name="Ensembl"/>
        </authorList>
    </citation>
    <scope>IDENTIFICATION</scope>
</reference>
<reference evidence="3" key="1">
    <citation type="submission" date="2003-08" db="EMBL/GenBank/DDBJ databases">
        <authorList>
            <person name="Birren B."/>
            <person name="Nusbaum C."/>
            <person name="Abebe A."/>
            <person name="Abouelleil A."/>
            <person name="Adekoya E."/>
            <person name="Ait-zahra M."/>
            <person name="Allen N."/>
            <person name="Allen T."/>
            <person name="An P."/>
            <person name="Anderson M."/>
            <person name="Anderson S."/>
            <person name="Arachchi H."/>
            <person name="Armbruster J."/>
            <person name="Bachantsang P."/>
            <person name="Baldwin J."/>
            <person name="Barry A."/>
            <person name="Bayul T."/>
            <person name="Blitshsteyn B."/>
            <person name="Bloom T."/>
            <person name="Blye J."/>
            <person name="Boguslavskiy L."/>
            <person name="Borowsky M."/>
            <person name="Boukhgalter B."/>
            <person name="Brunache A."/>
            <person name="Butler J."/>
            <person name="Calixte N."/>
            <person name="Calvo S."/>
            <person name="Camarata J."/>
            <person name="Campo K."/>
            <person name="Chang J."/>
            <person name="Cheshatsang Y."/>
            <person name="Citroen M."/>
            <person name="Collymore A."/>
            <person name="Considine T."/>
            <person name="Cook A."/>
            <person name="Cooke P."/>
            <person name="Corum B."/>
            <person name="Cuomo C."/>
            <person name="David R."/>
            <person name="Dawoe T."/>
            <person name="Degray S."/>
            <person name="Dodge S."/>
            <person name="Dooley K."/>
            <person name="Dorje P."/>
            <person name="Dorjee K."/>
            <person name="Dorris L."/>
            <person name="Duffey N."/>
            <person name="Dupes A."/>
            <person name="Elkins T."/>
            <person name="Engels R."/>
            <person name="Erickson J."/>
            <person name="Farina A."/>
            <person name="Faro S."/>
            <person name="Ferreira P."/>
            <person name="Fischer H."/>
            <person name="Fitzgerald M."/>
            <person name="Foley K."/>
            <person name="Gage D."/>
            <person name="Galagan J."/>
            <person name="Gearin G."/>
            <person name="Gnerre S."/>
            <person name="Gnirke A."/>
            <person name="Goyette A."/>
            <person name="Graham J."/>
            <person name="Grandbois E."/>
            <person name="Gyaltsen K."/>
            <person name="Hafez N."/>
            <person name="Hagopian D."/>
            <person name="Hagos B."/>
            <person name="Hall J."/>
            <person name="Hatcher B."/>
            <person name="Heller A."/>
            <person name="Higgins H."/>
            <person name="Honan T."/>
            <person name="Horn A."/>
            <person name="Houde N."/>
            <person name="Hughes L."/>
            <person name="Hulme W."/>
            <person name="Husby E."/>
            <person name="Iliev I."/>
            <person name="Jaffe D."/>
            <person name="Jones C."/>
            <person name="Kamal M."/>
            <person name="Kamat A."/>
            <person name="Kamvysselis M."/>
            <person name="Karlsson E."/>
            <person name="Kells C."/>
            <person name="Kieu A."/>
            <person name="Kisner P."/>
            <person name="Kodira C."/>
            <person name="Kulbokas E."/>
            <person name="Labutti K."/>
            <person name="Lama D."/>
            <person name="Landers T."/>
            <person name="Leger J."/>
            <person name="Levine S."/>
            <person name="Lewis D."/>
            <person name="Lewis T."/>
            <person name="Lindblad-toh K."/>
            <person name="Liu X."/>
            <person name="Lokyitsang T."/>
            <person name="Lokyitsang Y."/>
            <person name="Lucien O."/>
            <person name="Lui A."/>
            <person name="Ma L.J."/>
            <person name="Mabbitt R."/>
            <person name="Macdonald J."/>
            <person name="Maclean C."/>
            <person name="Major J."/>
            <person name="Manning J."/>
            <person name="Marabella R."/>
            <person name="Maru K."/>
            <person name="Matthews C."/>
            <person name="Mauceli E."/>
            <person name="Mccarthy M."/>
            <person name="Mcdonough S."/>
            <person name="Mcghee T."/>
            <person name="Meldrim J."/>
            <person name="Meneus L."/>
            <person name="Mesirov J."/>
            <person name="Mihalev A."/>
            <person name="Mihova T."/>
            <person name="Mikkelsen T."/>
            <person name="Mlenga V."/>
            <person name="Moru K."/>
            <person name="Mozes J."/>
            <person name="Mulrain L."/>
            <person name="Munson G."/>
            <person name="Naylor J."/>
            <person name="Newes C."/>
            <person name="Nguyen C."/>
            <person name="Nguyen N."/>
            <person name="Nguyen T."/>
            <person name="Nicol R."/>
            <person name="Nielsen C."/>
            <person name="Nizzari M."/>
            <person name="Norbu C."/>
            <person name="Norbu N."/>
            <person name="O'donnell P."/>
            <person name="Okoawo O."/>
            <person name="O'leary S."/>
            <person name="Omotosho B."/>
            <person name="O'neill K."/>
            <person name="Osman S."/>
            <person name="Parker S."/>
            <person name="Perrin D."/>
            <person name="Phunkhang P."/>
            <person name="Piqani B."/>
            <person name="Purcell S."/>
            <person name="Rachupka T."/>
            <person name="Ramasamy U."/>
            <person name="Rameau R."/>
            <person name="Ray V."/>
            <person name="Raymond C."/>
            <person name="Retta R."/>
            <person name="Richardson S."/>
            <person name="Rise C."/>
            <person name="Rodriguez J."/>
            <person name="Rogers J."/>
            <person name="Rogov P."/>
            <person name="Rutman M."/>
            <person name="Schupbach R."/>
            <person name="Seaman C."/>
            <person name="Settipalli S."/>
            <person name="Sharpe T."/>
            <person name="Sheridan J."/>
            <person name="Sherpa N."/>
            <person name="Shi J."/>
            <person name="Smirnov S."/>
            <person name="Smith C."/>
            <person name="Sougnez C."/>
            <person name="Spencer B."/>
            <person name="Stalker J."/>
            <person name="Stange-thomann N."/>
            <person name="Stavropoulos S."/>
            <person name="Stetson K."/>
            <person name="Stone C."/>
            <person name="Stone S."/>
            <person name="Stubbs M."/>
            <person name="Talamas J."/>
            <person name="Tchuinga P."/>
            <person name="Tenzing P."/>
            <person name="Tesfaye S."/>
            <person name="Theodore J."/>
            <person name="Thoulutsang Y."/>
            <person name="Topham K."/>
            <person name="Towey S."/>
            <person name="Tsamla T."/>
            <person name="Tsomo N."/>
            <person name="Vallee D."/>
            <person name="Vassiliev H."/>
            <person name="Venkataraman V."/>
            <person name="Vinson J."/>
            <person name="Vo A."/>
            <person name="Wade C."/>
            <person name="Wang S."/>
            <person name="Wangchuk T."/>
            <person name="Wangdi T."/>
            <person name="Whittaker C."/>
            <person name="Wilkinson J."/>
            <person name="Wu Y."/>
            <person name="Wyman D."/>
            <person name="Yadav S."/>
            <person name="Yang S."/>
            <person name="Yang X."/>
            <person name="Yeager S."/>
            <person name="Yee E."/>
            <person name="Young G."/>
            <person name="Zainoun J."/>
            <person name="Zembeck L."/>
            <person name="Zimmer A."/>
            <person name="Zody M."/>
            <person name="Lander E."/>
        </authorList>
    </citation>
    <scope>NUCLEOTIDE SEQUENCE [LARGE SCALE GENOMIC DNA]</scope>
</reference>
<evidence type="ECO:0000256" key="1">
    <source>
        <dbReference type="SAM" id="MobiDB-lite"/>
    </source>
</evidence>
<dbReference type="HOGENOM" id="CLU_1104830_0_0_1"/>
<accession>H2Z1N8</accession>
<feature type="compositionally biased region" description="Polar residues" evidence="1">
    <location>
        <begin position="218"/>
        <end position="252"/>
    </location>
</feature>
<feature type="compositionally biased region" description="Polar residues" evidence="1">
    <location>
        <begin position="32"/>
        <end position="69"/>
    </location>
</feature>
<keyword evidence="3" id="KW-1185">Reference proteome</keyword>
<name>H2Z1N8_CIOSA</name>
<feature type="compositionally biased region" description="Low complexity" evidence="1">
    <location>
        <begin position="1"/>
        <end position="31"/>
    </location>
</feature>
<sequence length="252" mass="27892">MAYYPGQYGPYTTYNPQQQQGNYQQYGNYNPAQSTSHTTAPNTAYGITNNTSGAAVSQPSTQATDTPNYGYSYTNPATTTTNSSNPALHTISNLWYNQTTSAAQTAISQNSRTTQQQQVANYQAQMAQFYQHQANLVQQQQQQQQQQQMTAVQNMGGNQYKASPATKTESKISTAIPVSTTQQLNNWPYAAFMQMQQHHKPQDFPGFSKQTATKDESAGQNPSLSTTQQQSAYRSQPNTYQQPTNVKNGFVA</sequence>
<feature type="region of interest" description="Disordered" evidence="1">
    <location>
        <begin position="1"/>
        <end position="85"/>
    </location>
</feature>
<dbReference type="Proteomes" id="UP000007875">
    <property type="component" value="Unassembled WGS sequence"/>
</dbReference>
<protein>
    <submittedName>
        <fullName evidence="2">Uncharacterized protein</fullName>
    </submittedName>
</protein>
<proteinExistence type="predicted"/>
<dbReference type="InParanoid" id="H2Z1N8"/>
<evidence type="ECO:0000313" key="3">
    <source>
        <dbReference type="Proteomes" id="UP000007875"/>
    </source>
</evidence>
<feature type="compositionally biased region" description="Low complexity" evidence="1">
    <location>
        <begin position="71"/>
        <end position="85"/>
    </location>
</feature>
<evidence type="ECO:0000313" key="2">
    <source>
        <dbReference type="Ensembl" id="ENSCSAVP00000011500.1"/>
    </source>
</evidence>
<dbReference type="Ensembl" id="ENSCSAVT00000011633.1">
    <property type="protein sequence ID" value="ENSCSAVP00000011500.1"/>
    <property type="gene ID" value="ENSCSAVG00000006739.1"/>
</dbReference>
<reference evidence="2" key="2">
    <citation type="submission" date="2025-08" db="UniProtKB">
        <authorList>
            <consortium name="Ensembl"/>
        </authorList>
    </citation>
    <scope>IDENTIFICATION</scope>
</reference>
<dbReference type="AlphaFoldDB" id="H2Z1N8"/>
<organism evidence="2 3">
    <name type="scientific">Ciona savignyi</name>
    <name type="common">Pacific transparent sea squirt</name>
    <dbReference type="NCBI Taxonomy" id="51511"/>
    <lineage>
        <taxon>Eukaryota</taxon>
        <taxon>Metazoa</taxon>
        <taxon>Chordata</taxon>
        <taxon>Tunicata</taxon>
        <taxon>Ascidiacea</taxon>
        <taxon>Phlebobranchia</taxon>
        <taxon>Cionidae</taxon>
        <taxon>Ciona</taxon>
    </lineage>
</organism>
<feature type="region of interest" description="Disordered" evidence="1">
    <location>
        <begin position="197"/>
        <end position="252"/>
    </location>
</feature>